<dbReference type="PANTHER" id="PTHR43649">
    <property type="entry name" value="ARABINOSE-BINDING PROTEIN-RELATED"/>
    <property type="match status" value="1"/>
</dbReference>
<evidence type="ECO:0000256" key="5">
    <source>
        <dbReference type="ARBA" id="ARBA00022448"/>
    </source>
</evidence>
<evidence type="ECO:0000313" key="11">
    <source>
        <dbReference type="Proteomes" id="UP000441102"/>
    </source>
</evidence>
<proteinExistence type="inferred from homology"/>
<name>A0A6I0D5G8_BRUAN</name>
<dbReference type="GO" id="GO:0042597">
    <property type="term" value="C:periplasmic space"/>
    <property type="evidence" value="ECO:0007669"/>
    <property type="project" value="UniProtKB-SubCell"/>
</dbReference>
<accession>A0A6I0D5G8</accession>
<feature type="chain" id="PRO_5044413363" description="sn-glycerol-3-phosphate-binding periplasmic protein UgpB" evidence="9">
    <location>
        <begin position="24"/>
        <end position="434"/>
    </location>
</feature>
<evidence type="ECO:0000256" key="8">
    <source>
        <dbReference type="ARBA" id="ARBA00034473"/>
    </source>
</evidence>
<comment type="function">
    <text evidence="8">Part of the ABC transporter complex UgpBAEC involved in sn-glycerol-3-phosphate (G3P) import. Binds G3P.</text>
</comment>
<comment type="caution">
    <text evidence="10">The sequence shown here is derived from an EMBL/GenBank/DDBJ whole genome shotgun (WGS) entry which is preliminary data.</text>
</comment>
<dbReference type="Gene3D" id="3.40.190.10">
    <property type="entry name" value="Periplasmic binding protein-like II"/>
    <property type="match status" value="2"/>
</dbReference>
<evidence type="ECO:0000256" key="6">
    <source>
        <dbReference type="ARBA" id="ARBA00022729"/>
    </source>
</evidence>
<evidence type="ECO:0000256" key="9">
    <source>
        <dbReference type="SAM" id="SignalP"/>
    </source>
</evidence>
<dbReference type="Pfam" id="PF13416">
    <property type="entry name" value="SBP_bac_8"/>
    <property type="match status" value="1"/>
</dbReference>
<comment type="subcellular location">
    <subcellularLocation>
        <location evidence="1">Periplasm</location>
    </subcellularLocation>
</comment>
<evidence type="ECO:0000256" key="4">
    <source>
        <dbReference type="ARBA" id="ARBA00017470"/>
    </source>
</evidence>
<dbReference type="InterPro" id="IPR050490">
    <property type="entry name" value="Bact_solute-bd_prot1"/>
</dbReference>
<dbReference type="EMBL" id="WBWX01000004">
    <property type="protein sequence ID" value="KAB2797321.1"/>
    <property type="molecule type" value="Genomic_DNA"/>
</dbReference>
<keyword evidence="5" id="KW-0813">Transport</keyword>
<evidence type="ECO:0000256" key="1">
    <source>
        <dbReference type="ARBA" id="ARBA00004418"/>
    </source>
</evidence>
<dbReference type="AlphaFoldDB" id="A0A6I0D5G8"/>
<comment type="similarity">
    <text evidence="2">Belongs to the bacterial solute-binding protein 1 family.</text>
</comment>
<dbReference type="Proteomes" id="UP000441102">
    <property type="component" value="Unassembled WGS sequence"/>
</dbReference>
<dbReference type="SUPFAM" id="SSF53850">
    <property type="entry name" value="Periplasmic binding protein-like II"/>
    <property type="match status" value="1"/>
</dbReference>
<dbReference type="PANTHER" id="PTHR43649:SF31">
    <property type="entry name" value="SN-GLYCEROL-3-PHOSPHATE-BINDING PERIPLASMIC PROTEIN UGPB"/>
    <property type="match status" value="1"/>
</dbReference>
<gene>
    <name evidence="10" type="ORF">F9L06_13385</name>
</gene>
<feature type="signal peptide" evidence="9">
    <location>
        <begin position="1"/>
        <end position="23"/>
    </location>
</feature>
<keyword evidence="7" id="KW-0574">Periplasm</keyword>
<evidence type="ECO:0000256" key="2">
    <source>
        <dbReference type="ARBA" id="ARBA00008520"/>
    </source>
</evidence>
<keyword evidence="6 9" id="KW-0732">Signal</keyword>
<evidence type="ECO:0000256" key="3">
    <source>
        <dbReference type="ARBA" id="ARBA00011557"/>
    </source>
</evidence>
<dbReference type="RefSeq" id="WP_043062507.1">
    <property type="nucleotide sequence ID" value="NZ_CP103346.1"/>
</dbReference>
<protein>
    <recommendedName>
        <fullName evidence="4">sn-glycerol-3-phosphate-binding periplasmic protein UgpB</fullName>
    </recommendedName>
</protein>
<evidence type="ECO:0000313" key="10">
    <source>
        <dbReference type="EMBL" id="KAB2797321.1"/>
    </source>
</evidence>
<evidence type="ECO:0000256" key="7">
    <source>
        <dbReference type="ARBA" id="ARBA00022764"/>
    </source>
</evidence>
<organism evidence="10 11">
    <name type="scientific">Brucella anthropi</name>
    <name type="common">Ochrobactrum anthropi</name>
    <dbReference type="NCBI Taxonomy" id="529"/>
    <lineage>
        <taxon>Bacteria</taxon>
        <taxon>Pseudomonadati</taxon>
        <taxon>Pseudomonadota</taxon>
        <taxon>Alphaproteobacteria</taxon>
        <taxon>Hyphomicrobiales</taxon>
        <taxon>Brucellaceae</taxon>
        <taxon>Brucella/Ochrobactrum group</taxon>
        <taxon>Brucella</taxon>
    </lineage>
</organism>
<sequence>MKRLLVASLMLGCSMLSSITAEAKTQIEFWHAMGGVLNERVNELSKKFNDSQDEYEIVPVNKGKYEELINAMIAAYRAKRAPVIVQTNERAFLTMLNSSAVIPVADLMAKEGYTIDWSTVIAPVAAYYSDKGKLQALPFNSSTPILWYNQDHFKATGFEKPADNWDELTQQLHAIHDKGISKCAMVLPGDYEWSFLENYAAVNDYPYGTKRNGIDGIDTEFVFNKSLTRQVKRMHDLVSSGVMEIAGQGIQPVQLFTSGTCSTIIASTASHAAVEASAKFPWNATFLPHEKDRTAHNSVIGGGALWAMKGHSDDEYKGAAAFFDFLAKPETQVWWSKNTGYVPVTTTAYEALKSEGYFEQHPTRAIAIEQLMRKPNSDNSLGFRFGNSNQANIFIMEEVMAASLGQKPAQEALDSAVMRGNEVLRRFEKLSAGK</sequence>
<dbReference type="InterPro" id="IPR006059">
    <property type="entry name" value="SBP"/>
</dbReference>
<comment type="subunit">
    <text evidence="3">The complex is composed of two ATP-binding proteins (UgpC), two transmembrane proteins (UgpA and UgpE) and a solute-binding protein (UgpB).</text>
</comment>
<reference evidence="10 11" key="1">
    <citation type="submission" date="2019-09" db="EMBL/GenBank/DDBJ databases">
        <title>Taxonomic organization of the family Brucellaceae based on a phylogenomic approach.</title>
        <authorList>
            <person name="Leclercq S."/>
            <person name="Cloeckaert A."/>
            <person name="Zygmunt M.S."/>
        </authorList>
    </citation>
    <scope>NUCLEOTIDE SEQUENCE [LARGE SCALE GENOMIC DNA]</scope>
    <source>
        <strain evidence="10 11">CCUG 34461</strain>
    </source>
</reference>